<dbReference type="Pfam" id="PF00013">
    <property type="entry name" value="KH_1"/>
    <property type="match status" value="2"/>
</dbReference>
<feature type="domain" description="K Homology" evidence="4">
    <location>
        <begin position="53"/>
        <end position="124"/>
    </location>
</feature>
<dbReference type="GeneTree" id="ENSGT00940000154957"/>
<evidence type="ECO:0000256" key="1">
    <source>
        <dbReference type="ARBA" id="ARBA00022737"/>
    </source>
</evidence>
<protein>
    <recommendedName>
        <fullName evidence="4">K Homology domain-containing protein</fullName>
    </recommendedName>
</protein>
<dbReference type="InterPro" id="IPR004087">
    <property type="entry name" value="KH_dom"/>
</dbReference>
<dbReference type="GO" id="GO:0003723">
    <property type="term" value="F:RNA binding"/>
    <property type="evidence" value="ECO:0007669"/>
    <property type="project" value="UniProtKB-UniRule"/>
</dbReference>
<dbReference type="SMART" id="SM00322">
    <property type="entry name" value="KH"/>
    <property type="match status" value="2"/>
</dbReference>
<organism evidence="5 6">
    <name type="scientific">Eptatretus burgeri</name>
    <name type="common">Inshore hagfish</name>
    <dbReference type="NCBI Taxonomy" id="7764"/>
    <lineage>
        <taxon>Eukaryota</taxon>
        <taxon>Metazoa</taxon>
        <taxon>Chordata</taxon>
        <taxon>Craniata</taxon>
        <taxon>Vertebrata</taxon>
        <taxon>Cyclostomata</taxon>
        <taxon>Myxini</taxon>
        <taxon>Myxiniformes</taxon>
        <taxon>Myxinidae</taxon>
        <taxon>Eptatretinae</taxon>
        <taxon>Eptatretus</taxon>
    </lineage>
</organism>
<sequence length="192" mass="21612">MDKLNSEEVEEGQGERFLASFVPDESATSSEPKDEQPTRSKQSQMWQRNDEVPRLPLRLLVPARLLGIVFGKQGSTIRTISQETRSRIDIDRNISGMKNEKTITIQATVKDCTEACRRIFELLRKEADRTGFGDVELKMLVHTSLVGHLIGKAGRNLKVVEQDSRAKVFIARQVSLQPHIQAGRTKTPLSCI</sequence>
<keyword evidence="2" id="KW-0694">RNA-binding</keyword>
<feature type="region of interest" description="Disordered" evidence="3">
    <location>
        <begin position="1"/>
        <end position="49"/>
    </location>
</feature>
<reference evidence="5" key="1">
    <citation type="submission" date="2025-08" db="UniProtKB">
        <authorList>
            <consortium name="Ensembl"/>
        </authorList>
    </citation>
    <scope>IDENTIFICATION</scope>
</reference>
<name>A0A8C4WXC6_EPTBU</name>
<evidence type="ECO:0000259" key="4">
    <source>
        <dbReference type="SMART" id="SM00322"/>
    </source>
</evidence>
<dbReference type="AlphaFoldDB" id="A0A8C4WXC6"/>
<dbReference type="SUPFAM" id="SSF54791">
    <property type="entry name" value="Eukaryotic type KH-domain (KH-domain type I)"/>
    <property type="match status" value="2"/>
</dbReference>
<feature type="domain" description="K Homology" evidence="4">
    <location>
        <begin position="133"/>
        <end position="186"/>
    </location>
</feature>
<dbReference type="Gene3D" id="3.30.1370.10">
    <property type="entry name" value="K Homology domain, type 1"/>
    <property type="match status" value="2"/>
</dbReference>
<dbReference type="Ensembl" id="ENSEBUT00000018293.1">
    <property type="protein sequence ID" value="ENSEBUP00000017717.1"/>
    <property type="gene ID" value="ENSEBUG00000011073.1"/>
</dbReference>
<dbReference type="PANTHER" id="PTHR10288">
    <property type="entry name" value="KH DOMAIN CONTAINING RNA BINDING PROTEIN"/>
    <property type="match status" value="1"/>
</dbReference>
<dbReference type="InterPro" id="IPR004088">
    <property type="entry name" value="KH_dom_type_1"/>
</dbReference>
<dbReference type="PROSITE" id="PS50084">
    <property type="entry name" value="KH_TYPE_1"/>
    <property type="match status" value="2"/>
</dbReference>
<dbReference type="InterPro" id="IPR036612">
    <property type="entry name" value="KH_dom_type_1_sf"/>
</dbReference>
<accession>A0A8C4WXC6</accession>
<proteinExistence type="predicted"/>
<evidence type="ECO:0000256" key="3">
    <source>
        <dbReference type="SAM" id="MobiDB-lite"/>
    </source>
</evidence>
<reference evidence="5" key="2">
    <citation type="submission" date="2025-09" db="UniProtKB">
        <authorList>
            <consortium name="Ensembl"/>
        </authorList>
    </citation>
    <scope>IDENTIFICATION</scope>
</reference>
<keyword evidence="6" id="KW-1185">Reference proteome</keyword>
<dbReference type="Proteomes" id="UP000694388">
    <property type="component" value="Unplaced"/>
</dbReference>
<evidence type="ECO:0000256" key="2">
    <source>
        <dbReference type="PROSITE-ProRule" id="PRU00117"/>
    </source>
</evidence>
<evidence type="ECO:0000313" key="5">
    <source>
        <dbReference type="Ensembl" id="ENSEBUP00000017717.1"/>
    </source>
</evidence>
<keyword evidence="1" id="KW-0677">Repeat</keyword>
<evidence type="ECO:0000313" key="6">
    <source>
        <dbReference type="Proteomes" id="UP000694388"/>
    </source>
</evidence>